<evidence type="ECO:0000313" key="4">
    <source>
        <dbReference type="Proteomes" id="UP001549204"/>
    </source>
</evidence>
<evidence type="ECO:0000256" key="1">
    <source>
        <dbReference type="SAM" id="MobiDB-lite"/>
    </source>
</evidence>
<organism evidence="3 4">
    <name type="scientific">Mesorhizobium robiniae</name>
    <dbReference type="NCBI Taxonomy" id="559315"/>
    <lineage>
        <taxon>Bacteria</taxon>
        <taxon>Pseudomonadati</taxon>
        <taxon>Pseudomonadota</taxon>
        <taxon>Alphaproteobacteria</taxon>
        <taxon>Hyphomicrobiales</taxon>
        <taxon>Phyllobacteriaceae</taxon>
        <taxon>Mesorhizobium</taxon>
    </lineage>
</organism>
<name>A0ABV2GGH9_9HYPH</name>
<reference evidence="3 4" key="1">
    <citation type="submission" date="2024-06" db="EMBL/GenBank/DDBJ databases">
        <title>Genomic Encyclopedia of Type Strains, Phase IV (KMG-IV): sequencing the most valuable type-strain genomes for metagenomic binning, comparative biology and taxonomic classification.</title>
        <authorList>
            <person name="Goeker M."/>
        </authorList>
    </citation>
    <scope>NUCLEOTIDE SEQUENCE [LARGE SCALE GENOMIC DNA]</scope>
    <source>
        <strain evidence="3 4">DSM 100022</strain>
    </source>
</reference>
<evidence type="ECO:0000259" key="2">
    <source>
        <dbReference type="Pfam" id="PF09937"/>
    </source>
</evidence>
<keyword evidence="4" id="KW-1185">Reference proteome</keyword>
<dbReference type="RefSeq" id="WP_354487205.1">
    <property type="nucleotide sequence ID" value="NZ_JBEPMC010000001.1"/>
</dbReference>
<dbReference type="Pfam" id="PF09937">
    <property type="entry name" value="DUF2169"/>
    <property type="match status" value="1"/>
</dbReference>
<proteinExistence type="predicted"/>
<evidence type="ECO:0000313" key="3">
    <source>
        <dbReference type="EMBL" id="MET3577132.1"/>
    </source>
</evidence>
<dbReference type="EMBL" id="JBEPMC010000001">
    <property type="protein sequence ID" value="MET3577132.1"/>
    <property type="molecule type" value="Genomic_DNA"/>
</dbReference>
<dbReference type="InterPro" id="IPR018683">
    <property type="entry name" value="DUF2169"/>
</dbReference>
<dbReference type="Proteomes" id="UP001549204">
    <property type="component" value="Unassembled WGS sequence"/>
</dbReference>
<accession>A0ABV2GGH9</accession>
<feature type="domain" description="DUF2169" evidence="2">
    <location>
        <begin position="21"/>
        <end position="318"/>
    </location>
</feature>
<feature type="region of interest" description="Disordered" evidence="1">
    <location>
        <begin position="183"/>
        <end position="202"/>
    </location>
</feature>
<comment type="caution">
    <text evidence="3">The sequence shown here is derived from an EMBL/GenBank/DDBJ whole genome shotgun (WGS) entry which is preliminary data.</text>
</comment>
<sequence length="371" mass="41876">MQIWNQMGYPHQFTAATDIAGHDWLVVVVKGTFDFPKSPGGNVRKSAEQVPLVFADTQTGEPGYSATLWETDFAFRKPRCDVIANGCAYAPGGRPAERVPVGIKIGNWSKLFEVVGNREWRSIGPLFTATSPQPFLKMPITYDRAWGGIDRLNPEEKLPGAYLRNPVGTGWSQTKNQRLIPGLRLPNTQRPGEDIRTPFGDYNPMSFGPMGRGWPGRIEYGGTYDQNWIDNVFPFLPRDFDERYFQMAPPDQQIDFPRGGEEVQLVNLTPEGRVIFRLPPTGLEMTLLKGRTKAFEGVLRPDTILFDLEKRRFSLVWRVSQRLQRTILEFSECWVGPPTPGMRHARATGKQYVGLSKMRPRVEEGGESEAA</sequence>
<protein>
    <recommendedName>
        <fullName evidence="2">DUF2169 domain-containing protein</fullName>
    </recommendedName>
</protein>
<gene>
    <name evidence="3" type="ORF">ABID19_000147</name>
</gene>